<dbReference type="Pfam" id="PF13646">
    <property type="entry name" value="HEAT_2"/>
    <property type="match status" value="2"/>
</dbReference>
<evidence type="ECO:0000313" key="2">
    <source>
        <dbReference type="Proteomes" id="UP000477739"/>
    </source>
</evidence>
<dbReference type="SMART" id="SM00567">
    <property type="entry name" value="EZ_HEAT"/>
    <property type="match status" value="3"/>
</dbReference>
<dbReference type="EMBL" id="WMJZ01000011">
    <property type="protein sequence ID" value="MTH46602.1"/>
    <property type="molecule type" value="Genomic_DNA"/>
</dbReference>
<gene>
    <name evidence="1" type="ORF">GJV78_10145</name>
</gene>
<dbReference type="Proteomes" id="UP000477739">
    <property type="component" value="Unassembled WGS sequence"/>
</dbReference>
<dbReference type="InterPro" id="IPR011989">
    <property type="entry name" value="ARM-like"/>
</dbReference>
<proteinExistence type="predicted"/>
<sequence length="319" mass="36114">MNLLAASAKRSALVKSQYAGWMRYNGCMSKRKPTQEEICRHAEDKKRARDELYLLLDHPRSLIRYSAACELQQRGGKETVKFAEAWCRDSRYRRRATGAFILGQITLPPEKEASVFNLLNAMAEYDKSALARAAAVEAMAHRCRITARHWPPLLAQSTFTVTDGSINVRRATAFALSAAYDERAIPLLVRLLNDTHSGVRSWAAFSINFHLYDTPEIRERLINLLHDPDDAVRAEAILGLAHRKEKSVVPALKEALRQERVFDEFIEAAGASENESLLPELRGLLRRCDDNDRLIATAIRRLQNRPAPASDNREIAHEE</sequence>
<name>A0A6L6IIB4_9ENTR</name>
<dbReference type="SUPFAM" id="SSF48371">
    <property type="entry name" value="ARM repeat"/>
    <property type="match status" value="1"/>
</dbReference>
<organism evidence="1 2">
    <name type="scientific">Intestinirhabdus alba</name>
    <dbReference type="NCBI Taxonomy" id="2899544"/>
    <lineage>
        <taxon>Bacteria</taxon>
        <taxon>Pseudomonadati</taxon>
        <taxon>Pseudomonadota</taxon>
        <taxon>Gammaproteobacteria</taxon>
        <taxon>Enterobacterales</taxon>
        <taxon>Enterobacteriaceae</taxon>
        <taxon>Intestinirhabdus</taxon>
    </lineage>
</organism>
<evidence type="ECO:0000313" key="1">
    <source>
        <dbReference type="EMBL" id="MTH46602.1"/>
    </source>
</evidence>
<dbReference type="OrthoDB" id="8613467at2"/>
<reference evidence="1 2" key="1">
    <citation type="submission" date="2019-11" db="EMBL/GenBank/DDBJ databases">
        <title>Escherichia alba sp. nov. isolated from the gut of plastic-eating superworms Zophobas atratus.</title>
        <authorList>
            <person name="Yang Y."/>
        </authorList>
    </citation>
    <scope>NUCLEOTIDE SEQUENCE [LARGE SCALE GENOMIC DNA]</scope>
    <source>
        <strain evidence="2">BIT-B35</strain>
    </source>
</reference>
<dbReference type="Gene3D" id="1.25.10.10">
    <property type="entry name" value="Leucine-rich Repeat Variant"/>
    <property type="match status" value="1"/>
</dbReference>
<protein>
    <submittedName>
        <fullName evidence="1">Lyase</fullName>
    </submittedName>
</protein>
<keyword evidence="1" id="KW-0456">Lyase</keyword>
<dbReference type="InterPro" id="IPR016024">
    <property type="entry name" value="ARM-type_fold"/>
</dbReference>
<comment type="caution">
    <text evidence="1">The sequence shown here is derived from an EMBL/GenBank/DDBJ whole genome shotgun (WGS) entry which is preliminary data.</text>
</comment>
<dbReference type="GO" id="GO:0016829">
    <property type="term" value="F:lyase activity"/>
    <property type="evidence" value="ECO:0007669"/>
    <property type="project" value="UniProtKB-KW"/>
</dbReference>
<accession>A0A6L6IIB4</accession>
<keyword evidence="2" id="KW-1185">Reference proteome</keyword>
<dbReference type="InterPro" id="IPR004155">
    <property type="entry name" value="PBS_lyase_HEAT"/>
</dbReference>
<dbReference type="AlphaFoldDB" id="A0A6L6IIB4"/>